<keyword evidence="3 4" id="KW-0326">Glycosidase</keyword>
<dbReference type="GO" id="GO:0005975">
    <property type="term" value="P:carbohydrate metabolic process"/>
    <property type="evidence" value="ECO:0007669"/>
    <property type="project" value="InterPro"/>
</dbReference>
<reference evidence="9" key="1">
    <citation type="submission" date="2025-08" db="UniProtKB">
        <authorList>
            <consortium name="RefSeq"/>
        </authorList>
    </citation>
    <scope>IDENTIFICATION</scope>
    <source>
        <tissue evidence="9">Fruit stalk</tissue>
    </source>
</reference>
<dbReference type="CDD" id="cd18624">
    <property type="entry name" value="GH32_Fruct1-like"/>
    <property type="match status" value="1"/>
</dbReference>
<evidence type="ECO:0000256" key="5">
    <source>
        <dbReference type="SAM" id="SignalP"/>
    </source>
</evidence>
<evidence type="ECO:0000259" key="6">
    <source>
        <dbReference type="Pfam" id="PF00251"/>
    </source>
</evidence>
<feature type="signal peptide" evidence="5">
    <location>
        <begin position="1"/>
        <end position="22"/>
    </location>
</feature>
<keyword evidence="2 4" id="KW-0378">Hydrolase</keyword>
<evidence type="ECO:0000256" key="4">
    <source>
        <dbReference type="RuleBase" id="RU362110"/>
    </source>
</evidence>
<dbReference type="InterPro" id="IPR013148">
    <property type="entry name" value="Glyco_hydro_32_N"/>
</dbReference>
<dbReference type="InterPro" id="IPR050551">
    <property type="entry name" value="Fructan_Metab_Enzymes"/>
</dbReference>
<comment type="similarity">
    <text evidence="1 4">Belongs to the glycosyl hydrolase 32 family.</text>
</comment>
<dbReference type="InterPro" id="IPR013320">
    <property type="entry name" value="ConA-like_dom_sf"/>
</dbReference>
<dbReference type="SMART" id="SM00640">
    <property type="entry name" value="Glyco_32"/>
    <property type="match status" value="1"/>
</dbReference>
<keyword evidence="8" id="KW-1185">Reference proteome</keyword>
<dbReference type="InterPro" id="IPR023296">
    <property type="entry name" value="Glyco_hydro_beta-prop_sf"/>
</dbReference>
<dbReference type="Proteomes" id="UP000515121">
    <property type="component" value="Unplaced"/>
</dbReference>
<organism evidence="8 9">
    <name type="scientific">Durio zibethinus</name>
    <name type="common">Durian</name>
    <dbReference type="NCBI Taxonomy" id="66656"/>
    <lineage>
        <taxon>Eukaryota</taxon>
        <taxon>Viridiplantae</taxon>
        <taxon>Streptophyta</taxon>
        <taxon>Embryophyta</taxon>
        <taxon>Tracheophyta</taxon>
        <taxon>Spermatophyta</taxon>
        <taxon>Magnoliopsida</taxon>
        <taxon>eudicotyledons</taxon>
        <taxon>Gunneridae</taxon>
        <taxon>Pentapetalae</taxon>
        <taxon>rosids</taxon>
        <taxon>malvids</taxon>
        <taxon>Malvales</taxon>
        <taxon>Malvaceae</taxon>
        <taxon>Helicteroideae</taxon>
        <taxon>Durio</taxon>
    </lineage>
</organism>
<feature type="domain" description="Glycosyl hydrolase family 32 N-terminal" evidence="6">
    <location>
        <begin position="44"/>
        <end position="341"/>
    </location>
</feature>
<evidence type="ECO:0000256" key="3">
    <source>
        <dbReference type="ARBA" id="ARBA00023295"/>
    </source>
</evidence>
<gene>
    <name evidence="9" type="primary">LOC111284473</name>
</gene>
<dbReference type="OrthoDB" id="202537at2759"/>
<evidence type="ECO:0000256" key="1">
    <source>
        <dbReference type="ARBA" id="ARBA00009902"/>
    </source>
</evidence>
<dbReference type="PROSITE" id="PS00609">
    <property type="entry name" value="GLYCOSYL_HYDROL_F32"/>
    <property type="match status" value="1"/>
</dbReference>
<evidence type="ECO:0000256" key="2">
    <source>
        <dbReference type="ARBA" id="ARBA00022801"/>
    </source>
</evidence>
<keyword evidence="5" id="KW-0732">Signal</keyword>
<dbReference type="GeneID" id="111284473"/>
<evidence type="ECO:0000313" key="8">
    <source>
        <dbReference type="Proteomes" id="UP000515121"/>
    </source>
</evidence>
<accession>A0A6P5XLU3</accession>
<dbReference type="SUPFAM" id="SSF75005">
    <property type="entry name" value="Arabinanase/levansucrase/invertase"/>
    <property type="match status" value="1"/>
</dbReference>
<evidence type="ECO:0000259" key="7">
    <source>
        <dbReference type="Pfam" id="PF08244"/>
    </source>
</evidence>
<evidence type="ECO:0000313" key="9">
    <source>
        <dbReference type="RefSeq" id="XP_022728861.1"/>
    </source>
</evidence>
<name>A0A6P5XLU3_DURZI</name>
<dbReference type="Pfam" id="PF00251">
    <property type="entry name" value="Glyco_hydro_32N"/>
    <property type="match status" value="1"/>
</dbReference>
<protein>
    <submittedName>
        <fullName evidence="9">Beta-fructofuranosidase, insoluble isoenzyme CWINV1-like</fullName>
    </submittedName>
</protein>
<dbReference type="SUPFAM" id="SSF49899">
    <property type="entry name" value="Concanavalin A-like lectins/glucanases"/>
    <property type="match status" value="1"/>
</dbReference>
<dbReference type="InterPro" id="IPR013189">
    <property type="entry name" value="Glyco_hydro_32_C"/>
</dbReference>
<feature type="domain" description="Glycosyl hydrolase family 32 C-terminal" evidence="7">
    <location>
        <begin position="360"/>
        <end position="424"/>
    </location>
</feature>
<sequence length="444" mass="50569">MAKSVIWIVGLCFAMVGNVVYGSHMNDKNPKPSSIRQPYRTAYHFQPPKYWMNDPNGPMYLNGVYHLFYQYNPYAAVPRNKSWGHSVSYDLVNWIHLEHALDPVDPYDFNGCWSGSTTFLSEGKPAILYPGVDTKSRQAQNLALPKNLSDPFLREWVKSPRNPLMTPIDGIDQKYFRDPTTAWKGPDGLWRILAGNQMNGVGTALLYRSRDFVSWSRSKVPLHSSNKTDMWECPDFYPVAINGKIGVDTSSLDKSNKHVLKASFNHHDYYVLGKYTPKGDKFSVDIDFMNTSSDLRYDCGKFYASKTFFDSGMKRHILWGWVNESDSESDDIKKSWSGLQVMSSLREGPDKTTYGAFINIDLRHEKISLRTLIDHSIIESFGGEGRACITARVYPKLAIDNQAYLYAFNNGTFDVTISTLNAWNMKKAQIVSATATKRRKPYLN</sequence>
<dbReference type="RefSeq" id="XP_022728861.1">
    <property type="nucleotide sequence ID" value="XM_022873126.1"/>
</dbReference>
<dbReference type="Gene3D" id="2.115.10.20">
    <property type="entry name" value="Glycosyl hydrolase domain, family 43"/>
    <property type="match status" value="1"/>
</dbReference>
<dbReference type="GO" id="GO:0004553">
    <property type="term" value="F:hydrolase activity, hydrolyzing O-glycosyl compounds"/>
    <property type="evidence" value="ECO:0007669"/>
    <property type="project" value="InterPro"/>
</dbReference>
<dbReference type="Pfam" id="PF08244">
    <property type="entry name" value="Glyco_hydro_32C"/>
    <property type="match status" value="1"/>
</dbReference>
<dbReference type="AlphaFoldDB" id="A0A6P5XLU3"/>
<dbReference type="SMR" id="A0A6P5XLU3"/>
<dbReference type="InterPro" id="IPR018053">
    <property type="entry name" value="Glyco_hydro_32_AS"/>
</dbReference>
<dbReference type="InterPro" id="IPR001362">
    <property type="entry name" value="Glyco_hydro_32"/>
</dbReference>
<feature type="chain" id="PRO_5027625691" evidence="5">
    <location>
        <begin position="23"/>
        <end position="444"/>
    </location>
</feature>
<proteinExistence type="inferred from homology"/>
<dbReference type="PANTHER" id="PTHR31953">
    <property type="entry name" value="BETA-FRUCTOFURANOSIDASE, INSOLUBLE ISOENZYME CWINV1-RELATED"/>
    <property type="match status" value="1"/>
</dbReference>
<dbReference type="KEGG" id="dzi:111284473"/>